<reference evidence="2 3" key="1">
    <citation type="journal article" date="2021" name="BMC Genomics">
        <title>Datura genome reveals duplications of psychoactive alkaloid biosynthetic genes and high mutation rate following tissue culture.</title>
        <authorList>
            <person name="Rajewski A."/>
            <person name="Carter-House D."/>
            <person name="Stajich J."/>
            <person name="Litt A."/>
        </authorList>
    </citation>
    <scope>NUCLEOTIDE SEQUENCE [LARGE SCALE GENOMIC DNA]</scope>
    <source>
        <strain evidence="2">AR-01</strain>
    </source>
</reference>
<dbReference type="EMBL" id="JACEIK010002233">
    <property type="protein sequence ID" value="MCD9559865.1"/>
    <property type="molecule type" value="Genomic_DNA"/>
</dbReference>
<protein>
    <submittedName>
        <fullName evidence="2">Uncharacterized protein</fullName>
    </submittedName>
</protein>
<proteinExistence type="predicted"/>
<accession>A0ABS8UP37</accession>
<evidence type="ECO:0000313" key="3">
    <source>
        <dbReference type="Proteomes" id="UP000823775"/>
    </source>
</evidence>
<sequence>MGEENKTITETHNTKRSSRGSLEGKLEFFNKSVVSVLMKGRVDKVLFLFLGFGGEVAEEKGGAGGEVYRSQSGDEMRESQILRSACAHRKGNTDEAAQDFAGMTNREYSRTFFNYSLVGFDPDDHEPISEMGLPHVLAQAHFFMWRTYFSDLPSCGFNKKWGISGTVSGIFYRMIREGREFKDLDIQGRSESFFLCKYVESLVLLDGSNGATTDPSIASESEEATELQPEL</sequence>
<organism evidence="2 3">
    <name type="scientific">Datura stramonium</name>
    <name type="common">Jimsonweed</name>
    <name type="synonym">Common thornapple</name>
    <dbReference type="NCBI Taxonomy" id="4076"/>
    <lineage>
        <taxon>Eukaryota</taxon>
        <taxon>Viridiplantae</taxon>
        <taxon>Streptophyta</taxon>
        <taxon>Embryophyta</taxon>
        <taxon>Tracheophyta</taxon>
        <taxon>Spermatophyta</taxon>
        <taxon>Magnoliopsida</taxon>
        <taxon>eudicotyledons</taxon>
        <taxon>Gunneridae</taxon>
        <taxon>Pentapetalae</taxon>
        <taxon>asterids</taxon>
        <taxon>lamiids</taxon>
        <taxon>Solanales</taxon>
        <taxon>Solanaceae</taxon>
        <taxon>Solanoideae</taxon>
        <taxon>Datureae</taxon>
        <taxon>Datura</taxon>
    </lineage>
</organism>
<evidence type="ECO:0000256" key="1">
    <source>
        <dbReference type="SAM" id="MobiDB-lite"/>
    </source>
</evidence>
<evidence type="ECO:0000313" key="2">
    <source>
        <dbReference type="EMBL" id="MCD9559865.1"/>
    </source>
</evidence>
<feature type="region of interest" description="Disordered" evidence="1">
    <location>
        <begin position="212"/>
        <end position="231"/>
    </location>
</feature>
<keyword evidence="3" id="KW-1185">Reference proteome</keyword>
<feature type="region of interest" description="Disordered" evidence="1">
    <location>
        <begin position="1"/>
        <end position="20"/>
    </location>
</feature>
<name>A0ABS8UP37_DATST</name>
<feature type="compositionally biased region" description="Basic and acidic residues" evidence="1">
    <location>
        <begin position="1"/>
        <end position="13"/>
    </location>
</feature>
<comment type="caution">
    <text evidence="2">The sequence shown here is derived from an EMBL/GenBank/DDBJ whole genome shotgun (WGS) entry which is preliminary data.</text>
</comment>
<dbReference type="Proteomes" id="UP000823775">
    <property type="component" value="Unassembled WGS sequence"/>
</dbReference>
<gene>
    <name evidence="2" type="ORF">HAX54_018191</name>
</gene>